<dbReference type="EMBL" id="FNTL01000004">
    <property type="protein sequence ID" value="SEE28363.1"/>
    <property type="molecule type" value="Genomic_DNA"/>
</dbReference>
<dbReference type="Proteomes" id="UP000183407">
    <property type="component" value="Unassembled WGS sequence"/>
</dbReference>
<gene>
    <name evidence="7" type="ORF">SAMN04490220_7242</name>
</gene>
<dbReference type="GO" id="GO:0005886">
    <property type="term" value="C:plasma membrane"/>
    <property type="evidence" value="ECO:0007669"/>
    <property type="project" value="UniProtKB-SubCell"/>
</dbReference>
<feature type="transmembrane region" description="Helical" evidence="6">
    <location>
        <begin position="201"/>
        <end position="222"/>
    </location>
</feature>
<feature type="transmembrane region" description="Helical" evidence="6">
    <location>
        <begin position="141"/>
        <end position="162"/>
    </location>
</feature>
<evidence type="ECO:0000256" key="3">
    <source>
        <dbReference type="ARBA" id="ARBA00022692"/>
    </source>
</evidence>
<evidence type="ECO:0000256" key="5">
    <source>
        <dbReference type="ARBA" id="ARBA00023136"/>
    </source>
</evidence>
<keyword evidence="5 6" id="KW-0472">Membrane</keyword>
<proteinExistence type="predicted"/>
<feature type="transmembrane region" description="Helical" evidence="6">
    <location>
        <begin position="61"/>
        <end position="87"/>
    </location>
</feature>
<dbReference type="PANTHER" id="PTHR30250">
    <property type="entry name" value="PST FAMILY PREDICTED COLANIC ACID TRANSPORTER"/>
    <property type="match status" value="1"/>
</dbReference>
<evidence type="ECO:0000256" key="4">
    <source>
        <dbReference type="ARBA" id="ARBA00022989"/>
    </source>
</evidence>
<feature type="transmembrane region" description="Helical" evidence="6">
    <location>
        <begin position="34"/>
        <end position="55"/>
    </location>
</feature>
<feature type="transmembrane region" description="Helical" evidence="6">
    <location>
        <begin position="243"/>
        <end position="262"/>
    </location>
</feature>
<reference evidence="8" key="1">
    <citation type="submission" date="2016-10" db="EMBL/GenBank/DDBJ databases">
        <authorList>
            <person name="Varghese N."/>
        </authorList>
    </citation>
    <scope>NUCLEOTIDE SEQUENCE [LARGE SCALE GENOMIC DNA]</scope>
    <source>
        <strain evidence="8">DSM 44719</strain>
    </source>
</reference>
<evidence type="ECO:0000256" key="1">
    <source>
        <dbReference type="ARBA" id="ARBA00004651"/>
    </source>
</evidence>
<feature type="transmembrane region" description="Helical" evidence="6">
    <location>
        <begin position="327"/>
        <end position="352"/>
    </location>
</feature>
<dbReference type="AlphaFoldDB" id="A0A1H5HK44"/>
<dbReference type="InterPro" id="IPR050833">
    <property type="entry name" value="Poly_Biosynth_Transport"/>
</dbReference>
<comment type="subcellular location">
    <subcellularLocation>
        <location evidence="1">Cell membrane</location>
        <topology evidence="1">Multi-pass membrane protein</topology>
    </subcellularLocation>
</comment>
<keyword evidence="4 6" id="KW-1133">Transmembrane helix</keyword>
<dbReference type="PANTHER" id="PTHR30250:SF26">
    <property type="entry name" value="PSMA PROTEIN"/>
    <property type="match status" value="1"/>
</dbReference>
<keyword evidence="2" id="KW-1003">Cell membrane</keyword>
<feature type="transmembrane region" description="Helical" evidence="6">
    <location>
        <begin position="397"/>
        <end position="415"/>
    </location>
</feature>
<organism evidence="7 8">
    <name type="scientific">Rhodococcus jostii</name>
    <dbReference type="NCBI Taxonomy" id="132919"/>
    <lineage>
        <taxon>Bacteria</taxon>
        <taxon>Bacillati</taxon>
        <taxon>Actinomycetota</taxon>
        <taxon>Actinomycetes</taxon>
        <taxon>Mycobacteriales</taxon>
        <taxon>Nocardiaceae</taxon>
        <taxon>Rhodococcus</taxon>
    </lineage>
</organism>
<evidence type="ECO:0000313" key="8">
    <source>
        <dbReference type="Proteomes" id="UP000183407"/>
    </source>
</evidence>
<accession>A0A1H5HK44</accession>
<sequence length="450" mass="47064">MLSQRALGEGYLRPQKSDVNGTVRRLVKSAGVRFLVLPVSGLAVILTTRIITTNYSVENYAIFTLVASLPFLLPLSDLGIGAAVTNAAAKLPQDAIAFALILRKCRRVLWSVASLGSVAAVVVQLGLGWTAVLNLPDSSAIGWSVAVAIAIYCLSIPASLGARLLLGFRRNSEAVAIQGMTSVVTLVLICVLSGIGASYTVVLPAALVGIVITNWVCLVRGSGDPRVREAKRIVSVASGNTRGTRVSVWATALPMLTISLALPFTFQADRIILSWNAELSDVAVYSACALVFLPALSVVQLGGRSLWGDFAANRGSQQLPMLFRRSLVASSCIAGLGAAGLVAIGPIISSIATNGTVQVSRAVFLSFAALLIAQGLHMPAGMYLTDVTGLRFQAVSAILMAAVSFPLGILLAGEIGVTGPIVSTCFSCVVFQVVPCIVFANLRMRESHGE</sequence>
<evidence type="ECO:0000313" key="7">
    <source>
        <dbReference type="EMBL" id="SEE28363.1"/>
    </source>
</evidence>
<protein>
    <submittedName>
        <fullName evidence="7">Membrane protein involved in the export of O-antigen and teichoic acid</fullName>
    </submittedName>
</protein>
<feature type="transmembrane region" description="Helical" evidence="6">
    <location>
        <begin position="364"/>
        <end position="385"/>
    </location>
</feature>
<evidence type="ECO:0000256" key="2">
    <source>
        <dbReference type="ARBA" id="ARBA00022475"/>
    </source>
</evidence>
<feature type="transmembrane region" description="Helical" evidence="6">
    <location>
        <begin position="282"/>
        <end position="307"/>
    </location>
</feature>
<feature type="transmembrane region" description="Helical" evidence="6">
    <location>
        <begin position="421"/>
        <end position="442"/>
    </location>
</feature>
<name>A0A1H5HK44_RHOJO</name>
<keyword evidence="3 6" id="KW-0812">Transmembrane</keyword>
<evidence type="ECO:0000256" key="6">
    <source>
        <dbReference type="SAM" id="Phobius"/>
    </source>
</evidence>
<feature type="transmembrane region" description="Helical" evidence="6">
    <location>
        <begin position="108"/>
        <end position="129"/>
    </location>
</feature>
<feature type="transmembrane region" description="Helical" evidence="6">
    <location>
        <begin position="174"/>
        <end position="195"/>
    </location>
</feature>